<evidence type="ECO:0000313" key="8">
    <source>
        <dbReference type="Proteomes" id="UP001162030"/>
    </source>
</evidence>
<comment type="similarity">
    <text evidence="2">Belongs to the bacterial solute-binding protein 5 family.</text>
</comment>
<dbReference type="InterPro" id="IPR000914">
    <property type="entry name" value="SBP_5_dom"/>
</dbReference>
<keyword evidence="5" id="KW-0812">Transmembrane</keyword>
<keyword evidence="5" id="KW-0472">Membrane</keyword>
<keyword evidence="4" id="KW-0732">Signal</keyword>
<dbReference type="Gene3D" id="3.10.105.10">
    <property type="entry name" value="Dipeptide-binding Protein, Domain 3"/>
    <property type="match status" value="1"/>
</dbReference>
<evidence type="ECO:0000256" key="2">
    <source>
        <dbReference type="ARBA" id="ARBA00005695"/>
    </source>
</evidence>
<evidence type="ECO:0000313" key="7">
    <source>
        <dbReference type="EMBL" id="CAI8719020.1"/>
    </source>
</evidence>
<keyword evidence="5" id="KW-1133">Transmembrane helix</keyword>
<keyword evidence="8" id="KW-1185">Reference proteome</keyword>
<keyword evidence="3" id="KW-0813">Transport</keyword>
<gene>
    <name evidence="7" type="ORF">MSZNOR_0054</name>
</gene>
<dbReference type="Proteomes" id="UP001162030">
    <property type="component" value="Chromosome"/>
</dbReference>
<evidence type="ECO:0000259" key="6">
    <source>
        <dbReference type="Pfam" id="PF00496"/>
    </source>
</evidence>
<dbReference type="SUPFAM" id="SSF53850">
    <property type="entry name" value="Periplasmic binding protein-like II"/>
    <property type="match status" value="1"/>
</dbReference>
<protein>
    <submittedName>
        <fullName evidence="7">ABC-type transport system substrate-binding protein</fullName>
    </submittedName>
</protein>
<feature type="transmembrane region" description="Helical" evidence="5">
    <location>
        <begin position="715"/>
        <end position="734"/>
    </location>
</feature>
<dbReference type="RefSeq" id="WP_317963594.1">
    <property type="nucleotide sequence ID" value="NZ_OX458333.1"/>
</dbReference>
<dbReference type="Gene3D" id="3.90.76.10">
    <property type="entry name" value="Dipeptide-binding Protein, Domain 1"/>
    <property type="match status" value="1"/>
</dbReference>
<dbReference type="EMBL" id="OX458333">
    <property type="protein sequence ID" value="CAI8719020.1"/>
    <property type="molecule type" value="Genomic_DNA"/>
</dbReference>
<dbReference type="PANTHER" id="PTHR30290:SF10">
    <property type="entry name" value="PERIPLASMIC OLIGOPEPTIDE-BINDING PROTEIN-RELATED"/>
    <property type="match status" value="1"/>
</dbReference>
<dbReference type="PANTHER" id="PTHR30290">
    <property type="entry name" value="PERIPLASMIC BINDING COMPONENT OF ABC TRANSPORTER"/>
    <property type="match status" value="1"/>
</dbReference>
<dbReference type="InterPro" id="IPR039424">
    <property type="entry name" value="SBP_5"/>
</dbReference>
<proteinExistence type="inferred from homology"/>
<evidence type="ECO:0000256" key="3">
    <source>
        <dbReference type="ARBA" id="ARBA00022448"/>
    </source>
</evidence>
<feature type="domain" description="Solute-binding protein family 5" evidence="6">
    <location>
        <begin position="191"/>
        <end position="615"/>
    </location>
</feature>
<sequence>MATRQEPVHHFFGPPNFGGPFFWARRSVPYLVRPAWLFLLAFLLAACGSPLNNPYPAEDKGRNILYTSFTERPKHLDPARAYSSNEYEIIAQVYEPLLQYAYLKRPYQLEPLTAEALPVVTYLDKDLNPLPDDAPEDRIAYSDYDIRLRPNILFQPHPAFARTPDGRYRYHALTEKELSKIKTITDFAETDTRELTAEDYAYQIKRLVHPQLHSPIAEMMKGYIVGLKETGERMAKDFEARRDRSEFFDIRGYTVDGVQVVDAHRLKIRLYGKYPQFRFWLAMPFFAPMPWEADAFYAQRGLIEKNITLDWYPVGTGAYMLTENNPNRRMVLLKNPNYHDEFYPSEGEPQDEAKGFLKDAGLKLPFIEKVVFTLEKETIPYWNKFLQGYYDASGIASDNFDQAVQFTGQNDAELTPEMKAKDIQLVTETMTTIFYMGFNMLDPTVGGLDEAKAKLRQAISIAVDYEEFIDIFINGRGVPAQGVLPPDIFGYVEGKDGINPYVYDWVDGAPRRKSIDEAKKLLAEAGYPNGIDPKTGRPLVLYLDTVARGPDSKSTLNWYRKQFDKLGIQLVLRTTDYNQFQQKMLNGNAQIFMWGWNADYPDPENFFFLLYGENAKVGKGGENAANYSNPEFDRLFERMRNMDDSPERFRIIQAMQEILRHDSPWLFGYHPKSFSLHHSWYLNLKPNLMANNGLKYRRIAAEQRELKRAEWNRPVYWPLAAGSALLVAAIVPAYSTYRRRMRSTAL</sequence>
<evidence type="ECO:0000256" key="1">
    <source>
        <dbReference type="ARBA" id="ARBA00004196"/>
    </source>
</evidence>
<evidence type="ECO:0000256" key="5">
    <source>
        <dbReference type="SAM" id="Phobius"/>
    </source>
</evidence>
<evidence type="ECO:0000256" key="4">
    <source>
        <dbReference type="ARBA" id="ARBA00022729"/>
    </source>
</evidence>
<comment type="subcellular location">
    <subcellularLocation>
        <location evidence="1">Cell envelope</location>
    </subcellularLocation>
</comment>
<name>A0ABM9HVS2_9GAMM</name>
<dbReference type="Pfam" id="PF00496">
    <property type="entry name" value="SBP_bac_5"/>
    <property type="match status" value="1"/>
</dbReference>
<reference evidence="7 8" key="1">
    <citation type="submission" date="2023-03" db="EMBL/GenBank/DDBJ databases">
        <authorList>
            <person name="Pearce D."/>
        </authorList>
    </citation>
    <scope>NUCLEOTIDE SEQUENCE [LARGE SCALE GENOMIC DNA]</scope>
    <source>
        <strain evidence="7">Msz</strain>
    </source>
</reference>
<dbReference type="Gene3D" id="3.40.190.10">
    <property type="entry name" value="Periplasmic binding protein-like II"/>
    <property type="match status" value="1"/>
</dbReference>
<accession>A0ABM9HVS2</accession>
<organism evidence="7 8">
    <name type="scientific">Methylocaldum szegediense</name>
    <dbReference type="NCBI Taxonomy" id="73780"/>
    <lineage>
        <taxon>Bacteria</taxon>
        <taxon>Pseudomonadati</taxon>
        <taxon>Pseudomonadota</taxon>
        <taxon>Gammaproteobacteria</taxon>
        <taxon>Methylococcales</taxon>
        <taxon>Methylococcaceae</taxon>
        <taxon>Methylocaldum</taxon>
    </lineage>
</organism>
<dbReference type="CDD" id="cd08505">
    <property type="entry name" value="PBP2_NikA_DppA_OppA_like_18"/>
    <property type="match status" value="1"/>
</dbReference>